<dbReference type="InterPro" id="IPR029058">
    <property type="entry name" value="AB_hydrolase_fold"/>
</dbReference>
<comment type="caution">
    <text evidence="2">The sequence shown here is derived from an EMBL/GenBank/DDBJ whole genome shotgun (WGS) entry which is preliminary data.</text>
</comment>
<dbReference type="InterPro" id="IPR000073">
    <property type="entry name" value="AB_hydrolase_1"/>
</dbReference>
<gene>
    <name evidence="2" type="ORF">LTR97_008281</name>
</gene>
<sequence>MASDEPFEQLHAELRAAVQNSLGSRRPVLHHLNADTSWFLQIPRPESAVRNGGRFYYNILIDPWFQGTQTDFAAWFSRQWHATKSAVGSIAELEELAWESEVLTAGLRTGSSSRKSNAAVEHEQTFIDALVISHEFTDHCHKETLLEVNADVPVFATKEALKVIQGWKHFRSTTLIDVFGVHGDTDWRGTSSPPLPAWIGIGRLLQKHDMGNLHSALLITFNNRHVRTKLNKAIKPAVNRTKRHEAIALNEDEEAAEAIIYTPHGIASSDLTLLPEASPPIHTLALLHGLHNVRLGGAGRAAMQINLGAKNGLEVQRLLKADYWIGTHDEIKEGKGLVGWLLRRDDVTYGDAVKKGWKDKDGKSGNSKKELSEVLSDLDGTNWVELRNGESKVLMADIQMESQEELIYDSVCGAEPNRHRDNPRMDEHDVDWDTAGSCSGKVSVGTHNLHVSVSGPQRQSGNPIVIVLPGLTSSIIEWSATTENLSPFIRTLAYERAGYGLSDEPPTEPAAEQIAAELDDLLAAMDVGGPYLLVAHSWGGIIAREFIHRVGAESIHGVVFVDANTEDTMSTFPNATVRAMSKGLDTLKVCYETAHALSSDQWQALLVEEASEKHDRTAGREVEQYAASGAQLVAKCEREYDAGLLGERPVSVIQANYALDLFKTYRAGLAAGNGTDDEDRVEMRRLVFTNNEDDERMERKLLNISSCSRYIKANHSGHSVHMVDPELIAEEVKWVLASSTQAKMTTR</sequence>
<dbReference type="AlphaFoldDB" id="A0AAN7VYC2"/>
<proteinExistence type="predicted"/>
<evidence type="ECO:0000313" key="2">
    <source>
        <dbReference type="EMBL" id="KAK5695861.1"/>
    </source>
</evidence>
<dbReference type="EMBL" id="JAVRQU010000013">
    <property type="protein sequence ID" value="KAK5695861.1"/>
    <property type="molecule type" value="Genomic_DNA"/>
</dbReference>
<feature type="domain" description="AB hydrolase-1" evidence="1">
    <location>
        <begin position="465"/>
        <end position="730"/>
    </location>
</feature>
<accession>A0AAN7VYC2</accession>
<organism evidence="2 3">
    <name type="scientific">Elasticomyces elasticus</name>
    <dbReference type="NCBI Taxonomy" id="574655"/>
    <lineage>
        <taxon>Eukaryota</taxon>
        <taxon>Fungi</taxon>
        <taxon>Dikarya</taxon>
        <taxon>Ascomycota</taxon>
        <taxon>Pezizomycotina</taxon>
        <taxon>Dothideomycetes</taxon>
        <taxon>Dothideomycetidae</taxon>
        <taxon>Mycosphaerellales</taxon>
        <taxon>Teratosphaeriaceae</taxon>
        <taxon>Elasticomyces</taxon>
    </lineage>
</organism>
<dbReference type="PANTHER" id="PTHR36142">
    <property type="entry name" value="METALLO-HYDROLASE/OXIDOREDUCTASE SUPERFAMILY PROTEIN"/>
    <property type="match status" value="1"/>
</dbReference>
<dbReference type="Gene3D" id="3.40.50.1820">
    <property type="entry name" value="alpha/beta hydrolase"/>
    <property type="match status" value="1"/>
</dbReference>
<dbReference type="PANTHER" id="PTHR36142:SF2">
    <property type="entry name" value="METALLO-HYDROLASE_OXIDOREDUCTASE SUPERFAMILY PROTEIN"/>
    <property type="match status" value="1"/>
</dbReference>
<dbReference type="Proteomes" id="UP001310594">
    <property type="component" value="Unassembled WGS sequence"/>
</dbReference>
<evidence type="ECO:0000313" key="3">
    <source>
        <dbReference type="Proteomes" id="UP001310594"/>
    </source>
</evidence>
<protein>
    <recommendedName>
        <fullName evidence="1">AB hydrolase-1 domain-containing protein</fullName>
    </recommendedName>
</protein>
<dbReference type="SUPFAM" id="SSF53474">
    <property type="entry name" value="alpha/beta-Hydrolases"/>
    <property type="match status" value="1"/>
</dbReference>
<dbReference type="Pfam" id="PF12697">
    <property type="entry name" value="Abhydrolase_6"/>
    <property type="match status" value="1"/>
</dbReference>
<dbReference type="Gene3D" id="3.60.15.10">
    <property type="entry name" value="Ribonuclease Z/Hydroxyacylglutathione hydrolase-like"/>
    <property type="match status" value="1"/>
</dbReference>
<dbReference type="InterPro" id="IPR036866">
    <property type="entry name" value="RibonucZ/Hydroxyglut_hydro"/>
</dbReference>
<reference evidence="2" key="1">
    <citation type="submission" date="2023-08" db="EMBL/GenBank/DDBJ databases">
        <title>Black Yeasts Isolated from many extreme environments.</title>
        <authorList>
            <person name="Coleine C."/>
            <person name="Stajich J.E."/>
            <person name="Selbmann L."/>
        </authorList>
    </citation>
    <scope>NUCLEOTIDE SEQUENCE</scope>
    <source>
        <strain evidence="2">CCFEE 5810</strain>
    </source>
</reference>
<evidence type="ECO:0000259" key="1">
    <source>
        <dbReference type="Pfam" id="PF12697"/>
    </source>
</evidence>
<name>A0AAN7VYC2_9PEZI</name>